<dbReference type="Gene3D" id="1.10.287.3160">
    <property type="match status" value="2"/>
</dbReference>
<dbReference type="Proteomes" id="UP000228934">
    <property type="component" value="Unassembled WGS sequence"/>
</dbReference>
<accession>A0A2G9RHM3</accession>
<protein>
    <recommendedName>
        <fullName evidence="3">Lamina-associated polypeptide 2 alpha C-terminal domain-containing protein</fullName>
    </recommendedName>
</protein>
<evidence type="ECO:0000313" key="2">
    <source>
        <dbReference type="Proteomes" id="UP000228934"/>
    </source>
</evidence>
<sequence length="244" mass="27513">MVDEPFSAPRSEKLLVQSLMEMLHSTFMLPLMKSAESSVSSLGSLKPSQPFHAFPVNALLEKLIYAEWDHPDKHFLPPKRLSVHYPMEKKFTKKWNVPAVDAAISRADTAVVAIGICQSLKDQFRQALKEVPAQQARDLAELPKALCFAIDTMKDSIHQASRLVIVLVHMRRILWLKNWSAEAPCKRLLTGFAFHGDRLFGDDWTNTMISSGKSTLLPVKRKYKCPSFKQTLSPAPGASVSRQW</sequence>
<dbReference type="OrthoDB" id="9916163at2759"/>
<evidence type="ECO:0000313" key="1">
    <source>
        <dbReference type="EMBL" id="PIO26731.1"/>
    </source>
</evidence>
<reference evidence="2" key="1">
    <citation type="journal article" date="2017" name="Nat. Commun.">
        <title>The North American bullfrog draft genome provides insight into hormonal regulation of long noncoding RNA.</title>
        <authorList>
            <person name="Hammond S.A."/>
            <person name="Warren R.L."/>
            <person name="Vandervalk B.P."/>
            <person name="Kucuk E."/>
            <person name="Khan H."/>
            <person name="Gibb E.A."/>
            <person name="Pandoh P."/>
            <person name="Kirk H."/>
            <person name="Zhao Y."/>
            <person name="Jones M."/>
            <person name="Mungall A.J."/>
            <person name="Coope R."/>
            <person name="Pleasance S."/>
            <person name="Moore R.A."/>
            <person name="Holt R.A."/>
            <person name="Round J.M."/>
            <person name="Ohora S."/>
            <person name="Walle B.V."/>
            <person name="Veldhoen N."/>
            <person name="Helbing C.C."/>
            <person name="Birol I."/>
        </authorList>
    </citation>
    <scope>NUCLEOTIDE SEQUENCE [LARGE SCALE GENOMIC DNA]</scope>
</reference>
<dbReference type="AlphaFoldDB" id="A0A2G9RHM3"/>
<dbReference type="EMBL" id="KV941674">
    <property type="protein sequence ID" value="PIO26731.1"/>
    <property type="molecule type" value="Genomic_DNA"/>
</dbReference>
<name>A0A2G9RHM3_AQUCT</name>
<keyword evidence="2" id="KW-1185">Reference proteome</keyword>
<proteinExistence type="predicted"/>
<gene>
    <name evidence="1" type="ORF">AB205_0195340</name>
</gene>
<organism evidence="1 2">
    <name type="scientific">Aquarana catesbeiana</name>
    <name type="common">American bullfrog</name>
    <name type="synonym">Rana catesbeiana</name>
    <dbReference type="NCBI Taxonomy" id="8400"/>
    <lineage>
        <taxon>Eukaryota</taxon>
        <taxon>Metazoa</taxon>
        <taxon>Chordata</taxon>
        <taxon>Craniata</taxon>
        <taxon>Vertebrata</taxon>
        <taxon>Euteleostomi</taxon>
        <taxon>Amphibia</taxon>
        <taxon>Batrachia</taxon>
        <taxon>Anura</taxon>
        <taxon>Neobatrachia</taxon>
        <taxon>Ranoidea</taxon>
        <taxon>Ranidae</taxon>
        <taxon>Aquarana</taxon>
    </lineage>
</organism>
<evidence type="ECO:0008006" key="3">
    <source>
        <dbReference type="Google" id="ProtNLM"/>
    </source>
</evidence>